<evidence type="ECO:0000256" key="9">
    <source>
        <dbReference type="ARBA" id="ARBA00031586"/>
    </source>
</evidence>
<dbReference type="Gene3D" id="1.10.287.3510">
    <property type="match status" value="1"/>
</dbReference>
<comment type="similarity">
    <text evidence="2">Belongs to the complex I subunit 4L family.</text>
</comment>
<evidence type="ECO:0000256" key="8">
    <source>
        <dbReference type="ARBA" id="ARBA00023136"/>
    </source>
</evidence>
<keyword evidence="6 11" id="KW-1133">Transmembrane helix</keyword>
<comment type="subcellular location">
    <subcellularLocation>
        <location evidence="1">Membrane</location>
        <topology evidence="1">Multi-pass membrane protein</topology>
    </subcellularLocation>
</comment>
<evidence type="ECO:0000256" key="7">
    <source>
        <dbReference type="ARBA" id="ARBA00023027"/>
    </source>
</evidence>
<name>A0A8K1ZG75_9NEOP</name>
<proteinExistence type="inferred from homology"/>
<evidence type="ECO:0000256" key="10">
    <source>
        <dbReference type="ARBA" id="ARBA00049551"/>
    </source>
</evidence>
<geneLocation type="mitochondrion" evidence="12"/>
<feature type="transmembrane region" description="Helical" evidence="11">
    <location>
        <begin position="6"/>
        <end position="22"/>
    </location>
</feature>
<keyword evidence="8 11" id="KW-0472">Membrane</keyword>
<dbReference type="AlphaFoldDB" id="A0A8K1ZG75"/>
<organism evidence="12">
    <name type="scientific">Prolachesilla sp. PrspLA</name>
    <dbReference type="NCBI Taxonomy" id="2597026"/>
    <lineage>
        <taxon>Eukaryota</taxon>
        <taxon>Metazoa</taxon>
        <taxon>Ecdysozoa</taxon>
        <taxon>Arthropoda</taxon>
        <taxon>Hexapoda</taxon>
        <taxon>Insecta</taxon>
        <taxon>Pterygota</taxon>
        <taxon>Neoptera</taxon>
        <taxon>Paraneoptera</taxon>
        <taxon>Psocodea</taxon>
        <taxon>Psocomorpha</taxon>
        <taxon>Homilopsocidea</taxon>
        <taxon>Lachesilloidea</taxon>
        <taxon>Lachesillidae</taxon>
        <taxon>Prolachesilla</taxon>
    </lineage>
</organism>
<dbReference type="Pfam" id="PF00420">
    <property type="entry name" value="Oxidored_q2"/>
    <property type="match status" value="1"/>
</dbReference>
<dbReference type="InterPro" id="IPR039428">
    <property type="entry name" value="NUOK/Mnh_C1-like"/>
</dbReference>
<dbReference type="GO" id="GO:0016020">
    <property type="term" value="C:membrane"/>
    <property type="evidence" value="ECO:0007669"/>
    <property type="project" value="UniProtKB-SubCell"/>
</dbReference>
<dbReference type="GO" id="GO:0008137">
    <property type="term" value="F:NADH dehydrogenase (ubiquinone) activity"/>
    <property type="evidence" value="ECO:0007669"/>
    <property type="project" value="UniProtKB-EC"/>
</dbReference>
<evidence type="ECO:0000313" key="12">
    <source>
        <dbReference type="EMBL" id="UGS80525.1"/>
    </source>
</evidence>
<feature type="transmembrane region" description="Helical" evidence="11">
    <location>
        <begin position="59"/>
        <end position="83"/>
    </location>
</feature>
<evidence type="ECO:0000256" key="2">
    <source>
        <dbReference type="ARBA" id="ARBA00010519"/>
    </source>
</evidence>
<keyword evidence="12" id="KW-0496">Mitochondrion</keyword>
<evidence type="ECO:0000256" key="3">
    <source>
        <dbReference type="ARBA" id="ARBA00016612"/>
    </source>
</evidence>
<dbReference type="EMBL" id="MZ274209">
    <property type="protein sequence ID" value="UGS80525.1"/>
    <property type="molecule type" value="Genomic_DNA"/>
</dbReference>
<keyword evidence="7" id="KW-0520">NAD</keyword>
<evidence type="ECO:0000256" key="6">
    <source>
        <dbReference type="ARBA" id="ARBA00022989"/>
    </source>
</evidence>
<reference evidence="12" key="1">
    <citation type="submission" date="2021-05" db="EMBL/GenBank/DDBJ databases">
        <title>Mitochondrial genomes within bark lice (Insecta: Psocodea: Psocomorpha) reveal novel gene rearrangements containing phylogenetic signal.</title>
        <authorList>
            <person name="Saenz Manchola O.F."/>
            <person name="Virrueta Herrera S."/>
            <person name="D'alessio L.M."/>
            <person name="Yoshizawa K."/>
            <person name="Garcia Aldrete A.N."/>
            <person name="Johnson K.P."/>
        </authorList>
    </citation>
    <scope>NUCLEOTIDE SEQUENCE</scope>
</reference>
<accession>A0A8K1ZG75</accession>
<keyword evidence="4 11" id="KW-0812">Transmembrane</keyword>
<sequence length="96" mass="11575">MLFYGFILLLLMLIFIFLKFYFYSNHLLNMLLNLEFFSMMIFFMLMIVLWISFEKYILMYYLVFCVCEGAFGLSILVTLIRAFGNDFMNSMNILKC</sequence>
<keyword evidence="5" id="KW-1278">Translocase</keyword>
<gene>
    <name evidence="12" type="primary">ND4L</name>
</gene>
<evidence type="ECO:0000256" key="1">
    <source>
        <dbReference type="ARBA" id="ARBA00004141"/>
    </source>
</evidence>
<evidence type="ECO:0000256" key="11">
    <source>
        <dbReference type="SAM" id="Phobius"/>
    </source>
</evidence>
<feature type="transmembrane region" description="Helical" evidence="11">
    <location>
        <begin position="34"/>
        <end position="53"/>
    </location>
</feature>
<evidence type="ECO:0000256" key="4">
    <source>
        <dbReference type="ARBA" id="ARBA00022692"/>
    </source>
</evidence>
<evidence type="ECO:0000256" key="5">
    <source>
        <dbReference type="ARBA" id="ARBA00022967"/>
    </source>
</evidence>
<comment type="catalytic activity">
    <reaction evidence="10">
        <text>a ubiquinone + NADH + 5 H(+)(in) = a ubiquinol + NAD(+) + 4 H(+)(out)</text>
        <dbReference type="Rhea" id="RHEA:29091"/>
        <dbReference type="Rhea" id="RHEA-COMP:9565"/>
        <dbReference type="Rhea" id="RHEA-COMP:9566"/>
        <dbReference type="ChEBI" id="CHEBI:15378"/>
        <dbReference type="ChEBI" id="CHEBI:16389"/>
        <dbReference type="ChEBI" id="CHEBI:17976"/>
        <dbReference type="ChEBI" id="CHEBI:57540"/>
        <dbReference type="ChEBI" id="CHEBI:57945"/>
        <dbReference type="EC" id="7.1.1.2"/>
    </reaction>
</comment>
<protein>
    <recommendedName>
        <fullName evidence="3">NADH-ubiquinone oxidoreductase chain 4L</fullName>
    </recommendedName>
    <alternativeName>
        <fullName evidence="9">NADH dehydrogenase subunit 4L</fullName>
    </alternativeName>
</protein>